<dbReference type="Gene3D" id="3.30.420.10">
    <property type="entry name" value="Ribonuclease H-like superfamily/Ribonuclease H"/>
    <property type="match status" value="1"/>
</dbReference>
<comment type="caution">
    <text evidence="15">The sequence shown here is derived from an EMBL/GenBank/DDBJ whole genome shotgun (WGS) entry which is preliminary data.</text>
</comment>
<comment type="function">
    <text evidence="13">The RuvA-RuvB-RuvC complex processes Holliday junction (HJ) DNA during genetic recombination and DNA repair. Endonuclease that resolves HJ intermediates. Cleaves cruciform DNA by making single-stranded nicks across the HJ at symmetrical positions within the homologous arms, yielding a 5'-phosphate and a 3'-hydroxyl group; requires a central core of homology in the junction. The consensus cleavage sequence is 5'-(A/T)TT(C/G)-3'. Cleavage occurs on the 3'-side of the TT dinucleotide at the point of strand exchange. HJ branch migration catalyzed by RuvA-RuvB allows RuvC to scan DNA until it finds its consensus sequence, where it cleaves and resolves the cruciform DNA.</text>
</comment>
<keyword evidence="2 13" id="KW-0963">Cytoplasm</keyword>
<name>A0A419DG62_9BACT</name>
<dbReference type="InterPro" id="IPR020563">
    <property type="entry name" value="X-over_junc_endoDNase_Mg_BS"/>
</dbReference>
<evidence type="ECO:0000256" key="12">
    <source>
        <dbReference type="ARBA" id="ARBA00029354"/>
    </source>
</evidence>
<dbReference type="InterPro" id="IPR012337">
    <property type="entry name" value="RNaseH-like_sf"/>
</dbReference>
<evidence type="ECO:0000256" key="1">
    <source>
        <dbReference type="ARBA" id="ARBA00009518"/>
    </source>
</evidence>
<dbReference type="EC" id="3.1.21.10" evidence="13 14"/>
<dbReference type="PROSITE" id="PS01321">
    <property type="entry name" value="RUVC"/>
    <property type="match status" value="1"/>
</dbReference>
<evidence type="ECO:0000256" key="13">
    <source>
        <dbReference type="HAMAP-Rule" id="MF_00034"/>
    </source>
</evidence>
<feature type="binding site" evidence="13">
    <location>
        <position position="7"/>
    </location>
    <ligand>
        <name>Mg(2+)</name>
        <dbReference type="ChEBI" id="CHEBI:18420"/>
        <label>1</label>
    </ligand>
</feature>
<evidence type="ECO:0000256" key="6">
    <source>
        <dbReference type="ARBA" id="ARBA00022763"/>
    </source>
</evidence>
<feature type="active site" evidence="13">
    <location>
        <position position="67"/>
    </location>
</feature>
<dbReference type="HAMAP" id="MF_00034">
    <property type="entry name" value="RuvC"/>
    <property type="match status" value="1"/>
</dbReference>
<evidence type="ECO:0000256" key="4">
    <source>
        <dbReference type="ARBA" id="ARBA00022723"/>
    </source>
</evidence>
<evidence type="ECO:0000313" key="15">
    <source>
        <dbReference type="EMBL" id="RJO62030.1"/>
    </source>
</evidence>
<feature type="binding site" evidence="13">
    <location>
        <position position="140"/>
    </location>
    <ligand>
        <name>Mg(2+)</name>
        <dbReference type="ChEBI" id="CHEBI:18420"/>
        <label>1</label>
    </ligand>
</feature>
<evidence type="ECO:0000256" key="5">
    <source>
        <dbReference type="ARBA" id="ARBA00022759"/>
    </source>
</evidence>
<dbReference type="InterPro" id="IPR002176">
    <property type="entry name" value="X-over_junc_endoDNase_RuvC"/>
</dbReference>
<gene>
    <name evidence="13 15" type="primary">ruvC</name>
    <name evidence="15" type="ORF">C4544_00820</name>
</gene>
<evidence type="ECO:0000256" key="9">
    <source>
        <dbReference type="ARBA" id="ARBA00023125"/>
    </source>
</evidence>
<evidence type="ECO:0000256" key="2">
    <source>
        <dbReference type="ARBA" id="ARBA00022490"/>
    </source>
</evidence>
<comment type="subcellular location">
    <subcellularLocation>
        <location evidence="13">Cytoplasm</location>
    </subcellularLocation>
</comment>
<keyword evidence="11 13" id="KW-0234">DNA repair</keyword>
<dbReference type="GO" id="GO:0006281">
    <property type="term" value="P:DNA repair"/>
    <property type="evidence" value="ECO:0007669"/>
    <property type="project" value="UniProtKB-UniRule"/>
</dbReference>
<feature type="active site" evidence="13">
    <location>
        <position position="7"/>
    </location>
</feature>
<keyword evidence="7 13" id="KW-0378">Hydrolase</keyword>
<dbReference type="PANTHER" id="PTHR30194">
    <property type="entry name" value="CROSSOVER JUNCTION ENDODEOXYRIBONUCLEASE RUVC"/>
    <property type="match status" value="1"/>
</dbReference>
<keyword evidence="3 13" id="KW-0540">Nuclease</keyword>
<dbReference type="GO" id="GO:0005737">
    <property type="term" value="C:cytoplasm"/>
    <property type="evidence" value="ECO:0007669"/>
    <property type="project" value="UniProtKB-SubCell"/>
</dbReference>
<keyword evidence="8 13" id="KW-0460">Magnesium</keyword>
<evidence type="ECO:0000313" key="16">
    <source>
        <dbReference type="Proteomes" id="UP000285655"/>
    </source>
</evidence>
<dbReference type="PANTHER" id="PTHR30194:SF3">
    <property type="entry name" value="CROSSOVER JUNCTION ENDODEOXYRIBONUCLEASE RUVC"/>
    <property type="match status" value="1"/>
</dbReference>
<comment type="subunit">
    <text evidence="13">Homodimer which binds Holliday junction (HJ) DNA. The HJ becomes 2-fold symmetrical on binding to RuvC with unstacked arms; it has a different conformation from HJ DNA in complex with RuvA. In the full resolvosome a probable DNA-RuvA(4)-RuvB(12)-RuvC(2) complex forms which resolves the HJ.</text>
</comment>
<dbReference type="NCBIfam" id="TIGR00228">
    <property type="entry name" value="ruvC"/>
    <property type="match status" value="1"/>
</dbReference>
<keyword evidence="4 13" id="KW-0479">Metal-binding</keyword>
<dbReference type="SUPFAM" id="SSF53098">
    <property type="entry name" value="Ribonuclease H-like"/>
    <property type="match status" value="1"/>
</dbReference>
<comment type="catalytic activity">
    <reaction evidence="12 13">
        <text>Endonucleolytic cleavage at a junction such as a reciprocal single-stranded crossover between two homologous DNA duplexes (Holliday junction).</text>
        <dbReference type="EC" id="3.1.21.10"/>
    </reaction>
</comment>
<dbReference type="FunFam" id="3.30.420.10:FF:000002">
    <property type="entry name" value="Crossover junction endodeoxyribonuclease RuvC"/>
    <property type="match status" value="1"/>
</dbReference>
<dbReference type="GO" id="GO:0008821">
    <property type="term" value="F:crossover junction DNA endonuclease activity"/>
    <property type="evidence" value="ECO:0007669"/>
    <property type="project" value="UniProtKB-UniRule"/>
</dbReference>
<dbReference type="Pfam" id="PF02075">
    <property type="entry name" value="RuvC"/>
    <property type="match status" value="1"/>
</dbReference>
<evidence type="ECO:0000256" key="3">
    <source>
        <dbReference type="ARBA" id="ARBA00022722"/>
    </source>
</evidence>
<organism evidence="15 16">
    <name type="scientific">candidate division WS5 bacterium</name>
    <dbReference type="NCBI Taxonomy" id="2093353"/>
    <lineage>
        <taxon>Bacteria</taxon>
        <taxon>candidate division WS5</taxon>
    </lineage>
</organism>
<evidence type="ECO:0000256" key="10">
    <source>
        <dbReference type="ARBA" id="ARBA00023172"/>
    </source>
</evidence>
<evidence type="ECO:0000256" key="14">
    <source>
        <dbReference type="NCBIfam" id="TIGR00228"/>
    </source>
</evidence>
<dbReference type="InterPro" id="IPR036397">
    <property type="entry name" value="RNaseH_sf"/>
</dbReference>
<evidence type="ECO:0000256" key="8">
    <source>
        <dbReference type="ARBA" id="ARBA00022842"/>
    </source>
</evidence>
<accession>A0A419DG62</accession>
<dbReference type="CDD" id="cd16962">
    <property type="entry name" value="RuvC"/>
    <property type="match status" value="1"/>
</dbReference>
<keyword evidence="10 13" id="KW-0233">DNA recombination</keyword>
<keyword evidence="6 13" id="KW-0227">DNA damage</keyword>
<keyword evidence="5 13" id="KW-0255">Endonuclease</keyword>
<proteinExistence type="inferred from homology"/>
<dbReference type="GO" id="GO:0006310">
    <property type="term" value="P:DNA recombination"/>
    <property type="evidence" value="ECO:0007669"/>
    <property type="project" value="UniProtKB-UniRule"/>
</dbReference>
<dbReference type="AlphaFoldDB" id="A0A419DG62"/>
<dbReference type="GO" id="GO:0003677">
    <property type="term" value="F:DNA binding"/>
    <property type="evidence" value="ECO:0007669"/>
    <property type="project" value="UniProtKB-KW"/>
</dbReference>
<dbReference type="GO" id="GO:0048476">
    <property type="term" value="C:Holliday junction resolvase complex"/>
    <property type="evidence" value="ECO:0007669"/>
    <property type="project" value="UniProtKB-UniRule"/>
</dbReference>
<feature type="active site" evidence="13">
    <location>
        <position position="140"/>
    </location>
</feature>
<reference evidence="15 16" key="1">
    <citation type="journal article" date="2017" name="ISME J.">
        <title>Energy and carbon metabolisms in a deep terrestrial subsurface fluid microbial community.</title>
        <authorList>
            <person name="Momper L."/>
            <person name="Jungbluth S.P."/>
            <person name="Lee M.D."/>
            <person name="Amend J.P."/>
        </authorList>
    </citation>
    <scope>NUCLEOTIDE SEQUENCE [LARGE SCALE GENOMIC DNA]</scope>
    <source>
        <strain evidence="15">SURF_29</strain>
    </source>
</reference>
<dbReference type="NCBIfam" id="NF000711">
    <property type="entry name" value="PRK00039.2-1"/>
    <property type="match status" value="1"/>
</dbReference>
<evidence type="ECO:0000256" key="11">
    <source>
        <dbReference type="ARBA" id="ARBA00023204"/>
    </source>
</evidence>
<comment type="cofactor">
    <cofactor evidence="13">
        <name>Mg(2+)</name>
        <dbReference type="ChEBI" id="CHEBI:18420"/>
    </cofactor>
    <text evidence="13">Binds 2 Mg(2+) ion per subunit.</text>
</comment>
<sequence>MIILGIDPGTATTGYGVIESENGDIKEVSHGCILTKSQEELEKRLDIIFDELTKLIKEFKPDMIAVEELFFASNAKTAISVGHARGVILLACSKAKVPVYEYTPLQVKQAICGYGRGEKQQIQKMVKTLLSLKEIPKPDDAADGLAIAICHANSVKSLKLQS</sequence>
<comment type="similarity">
    <text evidence="1 13">Belongs to the RuvC family.</text>
</comment>
<keyword evidence="9 13" id="KW-0238">DNA-binding</keyword>
<dbReference type="GO" id="GO:0000287">
    <property type="term" value="F:magnesium ion binding"/>
    <property type="evidence" value="ECO:0007669"/>
    <property type="project" value="UniProtKB-UniRule"/>
</dbReference>
<dbReference type="PRINTS" id="PR00696">
    <property type="entry name" value="RSOLVASERUVC"/>
</dbReference>
<feature type="binding site" evidence="13">
    <location>
        <position position="67"/>
    </location>
    <ligand>
        <name>Mg(2+)</name>
        <dbReference type="ChEBI" id="CHEBI:18420"/>
        <label>2</label>
    </ligand>
</feature>
<evidence type="ECO:0000256" key="7">
    <source>
        <dbReference type="ARBA" id="ARBA00022801"/>
    </source>
</evidence>
<dbReference type="Proteomes" id="UP000285655">
    <property type="component" value="Unassembled WGS sequence"/>
</dbReference>
<protein>
    <recommendedName>
        <fullName evidence="13 14">Crossover junction endodeoxyribonuclease RuvC</fullName>
        <ecNumber evidence="13 14">3.1.21.10</ecNumber>
    </recommendedName>
    <alternativeName>
        <fullName evidence="13">Holliday junction nuclease RuvC</fullName>
    </alternativeName>
    <alternativeName>
        <fullName evidence="13">Holliday junction resolvase RuvC</fullName>
    </alternativeName>
</protein>
<dbReference type="EMBL" id="QZJW01000005">
    <property type="protein sequence ID" value="RJO62030.1"/>
    <property type="molecule type" value="Genomic_DNA"/>
</dbReference>